<sequence length="186" mass="20637">MGPDHQQHSRAPAPDVDQRIITTKIRRHRAGTGRDVFVDSARIIGNTGFHGTPFTSEDLHRAFQVLKFDIRHRSTAKNENSFYHSTADAPAKPTQYFTPEDLVAARSTTGEIPDDTKAKTSHVSLFACDKPSCDKTYTAADAVHPMEQLARVEEELPDPEGIPDRIFDTEEHKLDAGADMLKGVIT</sequence>
<reference evidence="1" key="1">
    <citation type="submission" date="2020-02" db="EMBL/GenBank/DDBJ databases">
        <authorList>
            <person name="Palmer J.M."/>
        </authorList>
    </citation>
    <scope>NUCLEOTIDE SEQUENCE</scope>
    <source>
        <strain evidence="1">EPUS1.4</strain>
        <tissue evidence="1">Thallus</tissue>
    </source>
</reference>
<evidence type="ECO:0000313" key="2">
    <source>
        <dbReference type="Proteomes" id="UP000606974"/>
    </source>
</evidence>
<protein>
    <submittedName>
        <fullName evidence="1">Uncharacterized protein</fullName>
    </submittedName>
</protein>
<comment type="caution">
    <text evidence="1">The sequence shown here is derived from an EMBL/GenBank/DDBJ whole genome shotgun (WGS) entry which is preliminary data.</text>
</comment>
<keyword evidence="2" id="KW-1185">Reference proteome</keyword>
<proteinExistence type="predicted"/>
<accession>A0A8H7AVB2</accession>
<organism evidence="1 2">
    <name type="scientific">Endocarpon pusillum</name>
    <dbReference type="NCBI Taxonomy" id="364733"/>
    <lineage>
        <taxon>Eukaryota</taxon>
        <taxon>Fungi</taxon>
        <taxon>Dikarya</taxon>
        <taxon>Ascomycota</taxon>
        <taxon>Pezizomycotina</taxon>
        <taxon>Eurotiomycetes</taxon>
        <taxon>Chaetothyriomycetidae</taxon>
        <taxon>Verrucariales</taxon>
        <taxon>Verrucariaceae</taxon>
        <taxon>Endocarpon</taxon>
    </lineage>
</organism>
<evidence type="ECO:0000313" key="1">
    <source>
        <dbReference type="EMBL" id="KAF7513666.1"/>
    </source>
</evidence>
<name>A0A8H7AVB2_9EURO</name>
<gene>
    <name evidence="1" type="ORF">GJ744_007717</name>
</gene>
<dbReference type="AlphaFoldDB" id="A0A8H7AVB2"/>
<dbReference type="EMBL" id="JAACFV010000004">
    <property type="protein sequence ID" value="KAF7513666.1"/>
    <property type="molecule type" value="Genomic_DNA"/>
</dbReference>
<dbReference type="Proteomes" id="UP000606974">
    <property type="component" value="Unassembled WGS sequence"/>
</dbReference>